<comment type="caution">
    <text evidence="1">The sequence shown here is derived from an EMBL/GenBank/DDBJ whole genome shotgun (WGS) entry which is preliminary data.</text>
</comment>
<evidence type="ECO:0000313" key="2">
    <source>
        <dbReference type="Proteomes" id="UP001169764"/>
    </source>
</evidence>
<gene>
    <name evidence="1" type="ORF">Q4F19_04395</name>
</gene>
<reference evidence="1" key="1">
    <citation type="submission" date="2023-07" db="EMBL/GenBank/DDBJ databases">
        <authorList>
            <person name="Kim M."/>
        </authorList>
    </citation>
    <scope>NUCLEOTIDE SEQUENCE</scope>
    <source>
        <strain evidence="1">BIUV-7</strain>
    </source>
</reference>
<accession>A0ABT8Y5N4</accession>
<dbReference type="RefSeq" id="WP_303540208.1">
    <property type="nucleotide sequence ID" value="NZ_JAUOTP010000002.1"/>
</dbReference>
<proteinExistence type="predicted"/>
<dbReference type="EMBL" id="JAUOTP010000002">
    <property type="protein sequence ID" value="MDO6413616.1"/>
    <property type="molecule type" value="Genomic_DNA"/>
</dbReference>
<evidence type="ECO:0008006" key="3">
    <source>
        <dbReference type="Google" id="ProtNLM"/>
    </source>
</evidence>
<dbReference type="Proteomes" id="UP001169764">
    <property type="component" value="Unassembled WGS sequence"/>
</dbReference>
<protein>
    <recommendedName>
        <fullName evidence="3">Nitrogen fixation protein FixH</fullName>
    </recommendedName>
</protein>
<sequence>MLGIAVFLGLVLFAGWAVSARDAAWRERVRVLAAVRPVALRTADGAGLVARDQASASTLLVRLIADRGSTVGLRLSVRSLPAPPAPGFAAVDFDARGPEAQLIALARAIEGERPAMRLVRWAIRPVAGGALRLEARAVAPIEFRR</sequence>
<keyword evidence="2" id="KW-1185">Reference proteome</keyword>
<organism evidence="1 2">
    <name type="scientific">Sphingomonas natans</name>
    <dbReference type="NCBI Taxonomy" id="3063330"/>
    <lineage>
        <taxon>Bacteria</taxon>
        <taxon>Pseudomonadati</taxon>
        <taxon>Pseudomonadota</taxon>
        <taxon>Alphaproteobacteria</taxon>
        <taxon>Sphingomonadales</taxon>
        <taxon>Sphingomonadaceae</taxon>
        <taxon>Sphingomonas</taxon>
    </lineage>
</organism>
<evidence type="ECO:0000313" key="1">
    <source>
        <dbReference type="EMBL" id="MDO6413616.1"/>
    </source>
</evidence>
<name>A0ABT8Y5N4_9SPHN</name>